<evidence type="ECO:0000313" key="2">
    <source>
        <dbReference type="EMBL" id="MFC0517459.1"/>
    </source>
</evidence>
<dbReference type="PANTHER" id="PTHR34109">
    <property type="entry name" value="BNAUNNG04460D PROTEIN-RELATED"/>
    <property type="match status" value="1"/>
</dbReference>
<evidence type="ECO:0000259" key="1">
    <source>
        <dbReference type="PROSITE" id="PS51819"/>
    </source>
</evidence>
<sequence length="142" mass="15981">MSNNNQQIIPMLAYEDGVAAMNWLCDVFGFTENMRMTDDAGRLAHGELKMGDSLVMLAEPTPHYQSPAHHAQNCDIAAKWSTVPYIINGVLVYVDDVEAHYNIVKSKGAIILSELEYGFPGTRYRAADPEGQRWMFIQIEKD</sequence>
<name>A0ABV6LDE4_9SPHI</name>
<comment type="caution">
    <text evidence="2">The sequence shown here is derived from an EMBL/GenBank/DDBJ whole genome shotgun (WGS) entry which is preliminary data.</text>
</comment>
<dbReference type="RefSeq" id="WP_377025210.1">
    <property type="nucleotide sequence ID" value="NZ_JBHLTS010000074.1"/>
</dbReference>
<dbReference type="Pfam" id="PF00903">
    <property type="entry name" value="Glyoxalase"/>
    <property type="match status" value="1"/>
</dbReference>
<gene>
    <name evidence="2" type="ORF">ACFFGT_24825</name>
</gene>
<dbReference type="PROSITE" id="PS51819">
    <property type="entry name" value="VOC"/>
    <property type="match status" value="1"/>
</dbReference>
<dbReference type="InterPro" id="IPR004360">
    <property type="entry name" value="Glyas_Fos-R_dOase_dom"/>
</dbReference>
<accession>A0ABV6LDE4</accession>
<reference evidence="2 3" key="1">
    <citation type="submission" date="2024-09" db="EMBL/GenBank/DDBJ databases">
        <authorList>
            <person name="Sun Q."/>
            <person name="Mori K."/>
        </authorList>
    </citation>
    <scope>NUCLEOTIDE SEQUENCE [LARGE SCALE GENOMIC DNA]</scope>
    <source>
        <strain evidence="2 3">NCAIM B.02415</strain>
    </source>
</reference>
<protein>
    <submittedName>
        <fullName evidence="2">VOC family protein</fullName>
    </submittedName>
</protein>
<dbReference type="Gene3D" id="3.30.720.120">
    <property type="match status" value="1"/>
</dbReference>
<keyword evidence="3" id="KW-1185">Reference proteome</keyword>
<dbReference type="Proteomes" id="UP001589828">
    <property type="component" value="Unassembled WGS sequence"/>
</dbReference>
<feature type="domain" description="VOC" evidence="1">
    <location>
        <begin position="6"/>
        <end position="139"/>
    </location>
</feature>
<dbReference type="PANTHER" id="PTHR34109:SF1">
    <property type="entry name" value="VOC DOMAIN-CONTAINING PROTEIN"/>
    <property type="match status" value="1"/>
</dbReference>
<dbReference type="InterPro" id="IPR037523">
    <property type="entry name" value="VOC_core"/>
</dbReference>
<dbReference type="InterPro" id="IPR029068">
    <property type="entry name" value="Glyas_Bleomycin-R_OHBP_Dase"/>
</dbReference>
<dbReference type="Gene3D" id="3.30.720.110">
    <property type="match status" value="1"/>
</dbReference>
<organism evidence="2 3">
    <name type="scientific">Mucilaginibacter angelicae</name>
    <dbReference type="NCBI Taxonomy" id="869718"/>
    <lineage>
        <taxon>Bacteria</taxon>
        <taxon>Pseudomonadati</taxon>
        <taxon>Bacteroidota</taxon>
        <taxon>Sphingobacteriia</taxon>
        <taxon>Sphingobacteriales</taxon>
        <taxon>Sphingobacteriaceae</taxon>
        <taxon>Mucilaginibacter</taxon>
    </lineage>
</organism>
<dbReference type="EMBL" id="JBHLTS010000074">
    <property type="protein sequence ID" value="MFC0517459.1"/>
    <property type="molecule type" value="Genomic_DNA"/>
</dbReference>
<proteinExistence type="predicted"/>
<evidence type="ECO:0000313" key="3">
    <source>
        <dbReference type="Proteomes" id="UP001589828"/>
    </source>
</evidence>
<dbReference type="SUPFAM" id="SSF54593">
    <property type="entry name" value="Glyoxalase/Bleomycin resistance protein/Dihydroxybiphenyl dioxygenase"/>
    <property type="match status" value="1"/>
</dbReference>